<evidence type="ECO:0000313" key="17">
    <source>
        <dbReference type="Proteomes" id="UP000007798"/>
    </source>
</evidence>
<comment type="similarity">
    <text evidence="3">Belongs to the PIGL family.</text>
</comment>
<evidence type="ECO:0000256" key="15">
    <source>
        <dbReference type="SAM" id="Phobius"/>
    </source>
</evidence>
<keyword evidence="6 15" id="KW-0812">Transmembrane</keyword>
<dbReference type="GO" id="GO:0006506">
    <property type="term" value="P:GPI anchor biosynthetic process"/>
    <property type="evidence" value="ECO:0007669"/>
    <property type="project" value="UniProtKB-UniPathway"/>
</dbReference>
<keyword evidence="10 15" id="KW-0472">Membrane</keyword>
<dbReference type="PANTHER" id="PTHR12993">
    <property type="entry name" value="N-ACETYLGLUCOSAMINYL-PHOSPHATIDYLINOSITOL DE-N-ACETYLASE-RELATED"/>
    <property type="match status" value="1"/>
</dbReference>
<evidence type="ECO:0000256" key="12">
    <source>
        <dbReference type="ARBA" id="ARBA00070167"/>
    </source>
</evidence>
<keyword evidence="7" id="KW-0378">Hydrolase</keyword>
<dbReference type="FunCoup" id="B4NGC5">
    <property type="interactions" value="1463"/>
</dbReference>
<dbReference type="Proteomes" id="UP000007798">
    <property type="component" value="Unassembled WGS sequence"/>
</dbReference>
<dbReference type="InterPro" id="IPR024078">
    <property type="entry name" value="LmbE-like_dom_sf"/>
</dbReference>
<evidence type="ECO:0000256" key="6">
    <source>
        <dbReference type="ARBA" id="ARBA00022692"/>
    </source>
</evidence>
<keyword evidence="9 15" id="KW-1133">Transmembrane helix</keyword>
<keyword evidence="8" id="KW-0256">Endoplasmic reticulum</keyword>
<dbReference type="SUPFAM" id="SSF102588">
    <property type="entry name" value="LmbE-like"/>
    <property type="match status" value="1"/>
</dbReference>
<evidence type="ECO:0000313" key="16">
    <source>
        <dbReference type="EMBL" id="EDW83342.1"/>
    </source>
</evidence>
<dbReference type="OMA" id="TSRYMYI"/>
<dbReference type="EC" id="3.5.1.89" evidence="4"/>
<organism evidence="16 17">
    <name type="scientific">Drosophila willistoni</name>
    <name type="common">Fruit fly</name>
    <dbReference type="NCBI Taxonomy" id="7260"/>
    <lineage>
        <taxon>Eukaryota</taxon>
        <taxon>Metazoa</taxon>
        <taxon>Ecdysozoa</taxon>
        <taxon>Arthropoda</taxon>
        <taxon>Hexapoda</taxon>
        <taxon>Insecta</taxon>
        <taxon>Pterygota</taxon>
        <taxon>Neoptera</taxon>
        <taxon>Endopterygota</taxon>
        <taxon>Diptera</taxon>
        <taxon>Brachycera</taxon>
        <taxon>Muscomorpha</taxon>
        <taxon>Ephydroidea</taxon>
        <taxon>Drosophilidae</taxon>
        <taxon>Drosophila</taxon>
        <taxon>Sophophora</taxon>
    </lineage>
</organism>
<dbReference type="PhylomeDB" id="B4NGC5"/>
<evidence type="ECO:0000256" key="8">
    <source>
        <dbReference type="ARBA" id="ARBA00022824"/>
    </source>
</evidence>
<evidence type="ECO:0000256" key="13">
    <source>
        <dbReference type="ARBA" id="ARBA00078401"/>
    </source>
</evidence>
<dbReference type="AlphaFoldDB" id="B4NGC5"/>
<dbReference type="InParanoid" id="B4NGC5"/>
<dbReference type="FunFam" id="3.40.50.10320:FF:000002">
    <property type="entry name" value="Probable N-acetylglucosaminyl-phosphatidylinositol de-N-acetylase"/>
    <property type="match status" value="1"/>
</dbReference>
<evidence type="ECO:0000256" key="9">
    <source>
        <dbReference type="ARBA" id="ARBA00022989"/>
    </source>
</evidence>
<evidence type="ECO:0000256" key="4">
    <source>
        <dbReference type="ARBA" id="ARBA00012176"/>
    </source>
</evidence>
<feature type="transmembrane region" description="Helical" evidence="15">
    <location>
        <begin position="52"/>
        <end position="74"/>
    </location>
</feature>
<proteinExistence type="inferred from homology"/>
<gene>
    <name evidence="16" type="primary">Dwil\GK22798</name>
    <name evidence="16" type="ORF">Dwil_GK22798</name>
</gene>
<evidence type="ECO:0000256" key="10">
    <source>
        <dbReference type="ARBA" id="ARBA00023136"/>
    </source>
</evidence>
<comment type="catalytic activity">
    <reaction evidence="14">
        <text>a 6-(N-acetyl-alpha-D-glucosaminyl)-1-(1,2-diacyl-sn-glycero-3-phospho)-1D-myo-inositol + H2O = a 6-(alpha-D-glucosaminyl)-1-(1,2-diacyl-sn-glycero-3-phospho)-1D-myo-inositol + acetate</text>
        <dbReference type="Rhea" id="RHEA:11660"/>
        <dbReference type="ChEBI" id="CHEBI:15377"/>
        <dbReference type="ChEBI" id="CHEBI:30089"/>
        <dbReference type="ChEBI" id="CHEBI:57265"/>
        <dbReference type="ChEBI" id="CHEBI:57997"/>
        <dbReference type="EC" id="3.5.1.89"/>
    </reaction>
    <physiologicalReaction direction="left-to-right" evidence="14">
        <dbReference type="Rhea" id="RHEA:11661"/>
    </physiologicalReaction>
</comment>
<dbReference type="eggNOG" id="KOG3332">
    <property type="taxonomic scope" value="Eukaryota"/>
</dbReference>
<dbReference type="HOGENOM" id="CLU_034979_1_1_1"/>
<dbReference type="Pfam" id="PF02585">
    <property type="entry name" value="PIG-L"/>
    <property type="match status" value="1"/>
</dbReference>
<evidence type="ECO:0000256" key="2">
    <source>
        <dbReference type="ARBA" id="ARBA00004687"/>
    </source>
</evidence>
<comment type="function">
    <text evidence="11">Catalyzes the second step of glycosylphosphatidylinositol (GPI) biosynthesis, which is the de-N-acetylation of N-acetylglucosaminyl-phosphatidylinositol.</text>
</comment>
<dbReference type="InterPro" id="IPR003737">
    <property type="entry name" value="GlcNAc_PI_deacetylase-related"/>
</dbReference>
<dbReference type="UniPathway" id="UPA00196"/>
<dbReference type="PANTHER" id="PTHR12993:SF11">
    <property type="entry name" value="N-ACETYLGLUCOSAMINYL-PHOSPHATIDYLINOSITOL DE-N-ACETYLASE"/>
    <property type="match status" value="1"/>
</dbReference>
<evidence type="ECO:0000256" key="5">
    <source>
        <dbReference type="ARBA" id="ARBA00022502"/>
    </source>
</evidence>
<dbReference type="STRING" id="7260.B4NGC5"/>
<evidence type="ECO:0000256" key="11">
    <source>
        <dbReference type="ARBA" id="ARBA00060114"/>
    </source>
</evidence>
<evidence type="ECO:0000256" key="7">
    <source>
        <dbReference type="ARBA" id="ARBA00022801"/>
    </source>
</evidence>
<comment type="subcellular location">
    <subcellularLocation>
        <location evidence="1">Endoplasmic reticulum membrane</location>
        <topology evidence="1">Single-pass membrane protein</topology>
    </subcellularLocation>
</comment>
<dbReference type="EMBL" id="CH964251">
    <property type="protein sequence ID" value="EDW83342.1"/>
    <property type="molecule type" value="Genomic_DNA"/>
</dbReference>
<evidence type="ECO:0000256" key="1">
    <source>
        <dbReference type="ARBA" id="ARBA00004389"/>
    </source>
</evidence>
<keyword evidence="5" id="KW-0337">GPI-anchor biosynthesis</keyword>
<dbReference type="GO" id="GO:0005789">
    <property type="term" value="C:endoplasmic reticulum membrane"/>
    <property type="evidence" value="ECO:0007669"/>
    <property type="project" value="UniProtKB-SubCell"/>
</dbReference>
<reference evidence="16 17" key="1">
    <citation type="journal article" date="2007" name="Nature">
        <title>Evolution of genes and genomes on the Drosophila phylogeny.</title>
        <authorList>
            <consortium name="Drosophila 12 Genomes Consortium"/>
            <person name="Clark A.G."/>
            <person name="Eisen M.B."/>
            <person name="Smith D.R."/>
            <person name="Bergman C.M."/>
            <person name="Oliver B."/>
            <person name="Markow T.A."/>
            <person name="Kaufman T.C."/>
            <person name="Kellis M."/>
            <person name="Gelbart W."/>
            <person name="Iyer V.N."/>
            <person name="Pollard D.A."/>
            <person name="Sackton T.B."/>
            <person name="Larracuente A.M."/>
            <person name="Singh N.D."/>
            <person name="Abad J.P."/>
            <person name="Abt D.N."/>
            <person name="Adryan B."/>
            <person name="Aguade M."/>
            <person name="Akashi H."/>
            <person name="Anderson W.W."/>
            <person name="Aquadro C.F."/>
            <person name="Ardell D.H."/>
            <person name="Arguello R."/>
            <person name="Artieri C.G."/>
            <person name="Barbash D.A."/>
            <person name="Barker D."/>
            <person name="Barsanti P."/>
            <person name="Batterham P."/>
            <person name="Batzoglou S."/>
            <person name="Begun D."/>
            <person name="Bhutkar A."/>
            <person name="Blanco E."/>
            <person name="Bosak S.A."/>
            <person name="Bradley R.K."/>
            <person name="Brand A.D."/>
            <person name="Brent M.R."/>
            <person name="Brooks A.N."/>
            <person name="Brown R.H."/>
            <person name="Butlin R.K."/>
            <person name="Caggese C."/>
            <person name="Calvi B.R."/>
            <person name="Bernardo de Carvalho A."/>
            <person name="Caspi A."/>
            <person name="Castrezana S."/>
            <person name="Celniker S.E."/>
            <person name="Chang J.L."/>
            <person name="Chapple C."/>
            <person name="Chatterji S."/>
            <person name="Chinwalla A."/>
            <person name="Civetta A."/>
            <person name="Clifton S.W."/>
            <person name="Comeron J.M."/>
            <person name="Costello J.C."/>
            <person name="Coyne J.A."/>
            <person name="Daub J."/>
            <person name="David R.G."/>
            <person name="Delcher A.L."/>
            <person name="Delehaunty K."/>
            <person name="Do C.B."/>
            <person name="Ebling H."/>
            <person name="Edwards K."/>
            <person name="Eickbush T."/>
            <person name="Evans J.D."/>
            <person name="Filipski A."/>
            <person name="Findeiss S."/>
            <person name="Freyhult E."/>
            <person name="Fulton L."/>
            <person name="Fulton R."/>
            <person name="Garcia A.C."/>
            <person name="Gardiner A."/>
            <person name="Garfield D.A."/>
            <person name="Garvin B.E."/>
            <person name="Gibson G."/>
            <person name="Gilbert D."/>
            <person name="Gnerre S."/>
            <person name="Godfrey J."/>
            <person name="Good R."/>
            <person name="Gotea V."/>
            <person name="Gravely B."/>
            <person name="Greenberg A.J."/>
            <person name="Griffiths-Jones S."/>
            <person name="Gross S."/>
            <person name="Guigo R."/>
            <person name="Gustafson E.A."/>
            <person name="Haerty W."/>
            <person name="Hahn M.W."/>
            <person name="Halligan D.L."/>
            <person name="Halpern A.L."/>
            <person name="Halter G.M."/>
            <person name="Han M.V."/>
            <person name="Heger A."/>
            <person name="Hillier L."/>
            <person name="Hinrichs A.S."/>
            <person name="Holmes I."/>
            <person name="Hoskins R.A."/>
            <person name="Hubisz M.J."/>
            <person name="Hultmark D."/>
            <person name="Huntley M.A."/>
            <person name="Jaffe D.B."/>
            <person name="Jagadeeshan S."/>
            <person name="Jeck W.R."/>
            <person name="Johnson J."/>
            <person name="Jones C.D."/>
            <person name="Jordan W.C."/>
            <person name="Karpen G.H."/>
            <person name="Kataoka E."/>
            <person name="Keightley P.D."/>
            <person name="Kheradpour P."/>
            <person name="Kirkness E.F."/>
            <person name="Koerich L.B."/>
            <person name="Kristiansen K."/>
            <person name="Kudrna D."/>
            <person name="Kulathinal R.J."/>
            <person name="Kumar S."/>
            <person name="Kwok R."/>
            <person name="Lander E."/>
            <person name="Langley C.H."/>
            <person name="Lapoint R."/>
            <person name="Lazzaro B.P."/>
            <person name="Lee S.J."/>
            <person name="Levesque L."/>
            <person name="Li R."/>
            <person name="Lin C.F."/>
            <person name="Lin M.F."/>
            <person name="Lindblad-Toh K."/>
            <person name="Llopart A."/>
            <person name="Long M."/>
            <person name="Low L."/>
            <person name="Lozovsky E."/>
            <person name="Lu J."/>
            <person name="Luo M."/>
            <person name="Machado C.A."/>
            <person name="Makalowski W."/>
            <person name="Marzo M."/>
            <person name="Matsuda M."/>
            <person name="Matzkin L."/>
            <person name="McAllister B."/>
            <person name="McBride C.S."/>
            <person name="McKernan B."/>
            <person name="McKernan K."/>
            <person name="Mendez-Lago M."/>
            <person name="Minx P."/>
            <person name="Mollenhauer M.U."/>
            <person name="Montooth K."/>
            <person name="Mount S.M."/>
            <person name="Mu X."/>
            <person name="Myers E."/>
            <person name="Negre B."/>
            <person name="Newfeld S."/>
            <person name="Nielsen R."/>
            <person name="Noor M.A."/>
            <person name="O'Grady P."/>
            <person name="Pachter L."/>
            <person name="Papaceit M."/>
            <person name="Parisi M.J."/>
            <person name="Parisi M."/>
            <person name="Parts L."/>
            <person name="Pedersen J.S."/>
            <person name="Pesole G."/>
            <person name="Phillippy A.M."/>
            <person name="Ponting C.P."/>
            <person name="Pop M."/>
            <person name="Porcelli D."/>
            <person name="Powell J.R."/>
            <person name="Prohaska S."/>
            <person name="Pruitt K."/>
            <person name="Puig M."/>
            <person name="Quesneville H."/>
            <person name="Ram K.R."/>
            <person name="Rand D."/>
            <person name="Rasmussen M.D."/>
            <person name="Reed L.K."/>
            <person name="Reenan R."/>
            <person name="Reily A."/>
            <person name="Remington K.A."/>
            <person name="Rieger T.T."/>
            <person name="Ritchie M.G."/>
            <person name="Robin C."/>
            <person name="Rogers Y.H."/>
            <person name="Rohde C."/>
            <person name="Rozas J."/>
            <person name="Rubenfield M.J."/>
            <person name="Ruiz A."/>
            <person name="Russo S."/>
            <person name="Salzberg S.L."/>
            <person name="Sanchez-Gracia A."/>
            <person name="Saranga D.J."/>
            <person name="Sato H."/>
            <person name="Schaeffer S.W."/>
            <person name="Schatz M.C."/>
            <person name="Schlenke T."/>
            <person name="Schwartz R."/>
            <person name="Segarra C."/>
            <person name="Singh R.S."/>
            <person name="Sirot L."/>
            <person name="Sirota M."/>
            <person name="Sisneros N.B."/>
            <person name="Smith C.D."/>
            <person name="Smith T.F."/>
            <person name="Spieth J."/>
            <person name="Stage D.E."/>
            <person name="Stark A."/>
            <person name="Stephan W."/>
            <person name="Strausberg R.L."/>
            <person name="Strempel S."/>
            <person name="Sturgill D."/>
            <person name="Sutton G."/>
            <person name="Sutton G.G."/>
            <person name="Tao W."/>
            <person name="Teichmann S."/>
            <person name="Tobari Y.N."/>
            <person name="Tomimura Y."/>
            <person name="Tsolas J.M."/>
            <person name="Valente V.L."/>
            <person name="Venter E."/>
            <person name="Venter J.C."/>
            <person name="Vicario S."/>
            <person name="Vieira F.G."/>
            <person name="Vilella A.J."/>
            <person name="Villasante A."/>
            <person name="Walenz B."/>
            <person name="Wang J."/>
            <person name="Wasserman M."/>
            <person name="Watts T."/>
            <person name="Wilson D."/>
            <person name="Wilson R.K."/>
            <person name="Wing R.A."/>
            <person name="Wolfner M.F."/>
            <person name="Wong A."/>
            <person name="Wong G.K."/>
            <person name="Wu C.I."/>
            <person name="Wu G."/>
            <person name="Yamamoto D."/>
            <person name="Yang H.P."/>
            <person name="Yang S.P."/>
            <person name="Yorke J.A."/>
            <person name="Yoshida K."/>
            <person name="Zdobnov E."/>
            <person name="Zhang P."/>
            <person name="Zhang Y."/>
            <person name="Zimin A.V."/>
            <person name="Baldwin J."/>
            <person name="Abdouelleil A."/>
            <person name="Abdulkadir J."/>
            <person name="Abebe A."/>
            <person name="Abera B."/>
            <person name="Abreu J."/>
            <person name="Acer S.C."/>
            <person name="Aftuck L."/>
            <person name="Alexander A."/>
            <person name="An P."/>
            <person name="Anderson E."/>
            <person name="Anderson S."/>
            <person name="Arachi H."/>
            <person name="Azer M."/>
            <person name="Bachantsang P."/>
            <person name="Barry A."/>
            <person name="Bayul T."/>
            <person name="Berlin A."/>
            <person name="Bessette D."/>
            <person name="Bloom T."/>
            <person name="Blye J."/>
            <person name="Boguslavskiy L."/>
            <person name="Bonnet C."/>
            <person name="Boukhgalter B."/>
            <person name="Bourzgui I."/>
            <person name="Brown A."/>
            <person name="Cahill P."/>
            <person name="Channer S."/>
            <person name="Cheshatsang Y."/>
            <person name="Chuda L."/>
            <person name="Citroen M."/>
            <person name="Collymore A."/>
            <person name="Cooke P."/>
            <person name="Costello M."/>
            <person name="D'Aco K."/>
            <person name="Daza R."/>
            <person name="De Haan G."/>
            <person name="DeGray S."/>
            <person name="DeMaso C."/>
            <person name="Dhargay N."/>
            <person name="Dooley K."/>
            <person name="Dooley E."/>
            <person name="Doricent M."/>
            <person name="Dorje P."/>
            <person name="Dorjee K."/>
            <person name="Dupes A."/>
            <person name="Elong R."/>
            <person name="Falk J."/>
            <person name="Farina A."/>
            <person name="Faro S."/>
            <person name="Ferguson D."/>
            <person name="Fisher S."/>
            <person name="Foley C.D."/>
            <person name="Franke A."/>
            <person name="Friedrich D."/>
            <person name="Gadbois L."/>
            <person name="Gearin G."/>
            <person name="Gearin C.R."/>
            <person name="Giannoukos G."/>
            <person name="Goode T."/>
            <person name="Graham J."/>
            <person name="Grandbois E."/>
            <person name="Grewal S."/>
            <person name="Gyaltsen K."/>
            <person name="Hafez N."/>
            <person name="Hagos B."/>
            <person name="Hall J."/>
            <person name="Henson C."/>
            <person name="Hollinger A."/>
            <person name="Honan T."/>
            <person name="Huard M.D."/>
            <person name="Hughes L."/>
            <person name="Hurhula B."/>
            <person name="Husby M.E."/>
            <person name="Kamat A."/>
            <person name="Kanga B."/>
            <person name="Kashin S."/>
            <person name="Khazanovich D."/>
            <person name="Kisner P."/>
            <person name="Lance K."/>
            <person name="Lara M."/>
            <person name="Lee W."/>
            <person name="Lennon N."/>
            <person name="Letendre F."/>
            <person name="LeVine R."/>
            <person name="Lipovsky A."/>
            <person name="Liu X."/>
            <person name="Liu J."/>
            <person name="Liu S."/>
            <person name="Lokyitsang T."/>
            <person name="Lokyitsang Y."/>
            <person name="Lubonja R."/>
            <person name="Lui A."/>
            <person name="MacDonald P."/>
            <person name="Magnisalis V."/>
            <person name="Maru K."/>
            <person name="Matthews C."/>
            <person name="McCusker W."/>
            <person name="McDonough S."/>
            <person name="Mehta T."/>
            <person name="Meldrim J."/>
            <person name="Meneus L."/>
            <person name="Mihai O."/>
            <person name="Mihalev A."/>
            <person name="Mihova T."/>
            <person name="Mittelman R."/>
            <person name="Mlenga V."/>
            <person name="Montmayeur A."/>
            <person name="Mulrain L."/>
            <person name="Navidi A."/>
            <person name="Naylor J."/>
            <person name="Negash T."/>
            <person name="Nguyen T."/>
            <person name="Nguyen N."/>
            <person name="Nicol R."/>
            <person name="Norbu C."/>
            <person name="Norbu N."/>
            <person name="Novod N."/>
            <person name="O'Neill B."/>
            <person name="Osman S."/>
            <person name="Markiewicz E."/>
            <person name="Oyono O.L."/>
            <person name="Patti C."/>
            <person name="Phunkhang P."/>
            <person name="Pierre F."/>
            <person name="Priest M."/>
            <person name="Raghuraman S."/>
            <person name="Rege F."/>
            <person name="Reyes R."/>
            <person name="Rise C."/>
            <person name="Rogov P."/>
            <person name="Ross K."/>
            <person name="Ryan E."/>
            <person name="Settipalli S."/>
            <person name="Shea T."/>
            <person name="Sherpa N."/>
            <person name="Shi L."/>
            <person name="Shih D."/>
            <person name="Sparrow T."/>
            <person name="Spaulding J."/>
            <person name="Stalker J."/>
            <person name="Stange-Thomann N."/>
            <person name="Stavropoulos S."/>
            <person name="Stone C."/>
            <person name="Strader C."/>
            <person name="Tesfaye S."/>
            <person name="Thomson T."/>
            <person name="Thoulutsang Y."/>
            <person name="Thoulutsang D."/>
            <person name="Topham K."/>
            <person name="Topping I."/>
            <person name="Tsamla T."/>
            <person name="Vassiliev H."/>
            <person name="Vo A."/>
            <person name="Wangchuk T."/>
            <person name="Wangdi T."/>
            <person name="Weiand M."/>
            <person name="Wilkinson J."/>
            <person name="Wilson A."/>
            <person name="Yadav S."/>
            <person name="Young G."/>
            <person name="Yu Q."/>
            <person name="Zembek L."/>
            <person name="Zhong D."/>
            <person name="Zimmer A."/>
            <person name="Zwirko Z."/>
            <person name="Jaffe D.B."/>
            <person name="Alvarez P."/>
            <person name="Brockman W."/>
            <person name="Butler J."/>
            <person name="Chin C."/>
            <person name="Gnerre S."/>
            <person name="Grabherr M."/>
            <person name="Kleber M."/>
            <person name="Mauceli E."/>
            <person name="MacCallum I."/>
        </authorList>
    </citation>
    <scope>NUCLEOTIDE SEQUENCE [LARGE SCALE GENOMIC DNA]</scope>
    <source>
        <strain evidence="17">Tucson 14030-0811.24</strain>
    </source>
</reference>
<keyword evidence="17" id="KW-1185">Reference proteome</keyword>
<evidence type="ECO:0000256" key="3">
    <source>
        <dbReference type="ARBA" id="ARBA00006066"/>
    </source>
</evidence>
<accession>B4NGC5</accession>
<dbReference type="Gene3D" id="3.40.50.10320">
    <property type="entry name" value="LmbE-like"/>
    <property type="match status" value="1"/>
</dbReference>
<dbReference type="GO" id="GO:0000225">
    <property type="term" value="F:N-acetylglucosaminylphosphatidylinositol deacetylase activity"/>
    <property type="evidence" value="ECO:0007669"/>
    <property type="project" value="UniProtKB-EC"/>
</dbReference>
<protein>
    <recommendedName>
        <fullName evidence="12">N-acetylglucosaminyl-phosphatidylinositol de-N-acetylase</fullName>
        <ecNumber evidence="4">3.5.1.89</ecNumber>
    </recommendedName>
    <alternativeName>
        <fullName evidence="13">Phosphatidylinositol-glycan biosynthesis class L protein</fullName>
    </alternativeName>
</protein>
<evidence type="ECO:0000256" key="14">
    <source>
        <dbReference type="ARBA" id="ARBA00093245"/>
    </source>
</evidence>
<name>B4NGC5_DROWI</name>
<dbReference type="SMR" id="B4NGC5"/>
<dbReference type="OrthoDB" id="440160at2759"/>
<sequence>MRFNWLSEYLAKLDTRVIQDWRHQLAEQLQKATPQAIYCRIKTTSAEALEHILIACAVYLIVCLGLYKLTFWLTSPTTRSVRDRNRNRDGLGQGDGCTLKQFLQSGLRLRSVHLPKSGQMGRVLFVTAHPDDECMFFGPLIYSLTQRDGCQVYILCLSNGNYEQLAQLRREELWRACMKLGIPEENIVLVNATNLPDDPNVEWRPDAVASLILHTVESLDIQAIFTFDRDGVSSHPNHCAVYYAAASLCLANLLPKDCKFYTLDTINVVRKYLSIFDLLCTCLMSTHWSILSWQEAGIVRKAMLEHQSQMKWFRWLYIYTSRYMFINSMRQINLSDVELEMQIHDN</sequence>
<dbReference type="KEGG" id="dwi:6649787"/>
<comment type="pathway">
    <text evidence="2">Glycolipid biosynthesis; glycosylphosphatidylinositol-anchor biosynthesis.</text>
</comment>